<dbReference type="InterPro" id="IPR051006">
    <property type="entry name" value="TCR_variable_domain"/>
</dbReference>
<dbReference type="EMBL" id="JAAWVO010057163">
    <property type="protein sequence ID" value="MBN3321919.1"/>
    <property type="molecule type" value="Genomic_DNA"/>
</dbReference>
<sequence>MLICLAVWFIIPSKCFTRLYNILPYPYNVFISCLIISLLGVCSTDEVIQSPNARVITEGESLLIRCDYKTSSFYAMLWYKQSHLQTLQYIDRLRSSGTYGGGSNKFKYFLDTSGKTGSLTIKPTVADSAVYYCAIDPSTVIQTSVSPLQKPPG</sequence>
<keyword evidence="9" id="KW-1185">Reference proteome</keyword>
<dbReference type="PANTHER" id="PTHR19343:SF13">
    <property type="entry name" value="T CELL RECEPTOR ALPHA VARIABLE 21"/>
    <property type="match status" value="1"/>
</dbReference>
<evidence type="ECO:0000313" key="9">
    <source>
        <dbReference type="Proteomes" id="UP000736164"/>
    </source>
</evidence>
<dbReference type="PANTHER" id="PTHR19343">
    <property type="entry name" value="T CELL RECEPTOR ALPHA VARIABLE 1-2"/>
    <property type="match status" value="1"/>
</dbReference>
<feature type="non-terminal residue" evidence="8">
    <location>
        <position position="153"/>
    </location>
</feature>
<gene>
    <name evidence="8" type="primary">Hvm06_3</name>
    <name evidence="8" type="ORF">GTO95_0010961</name>
</gene>
<dbReference type="InterPro" id="IPR013783">
    <property type="entry name" value="Ig-like_fold"/>
</dbReference>
<accession>A0A8J7TFS2</accession>
<keyword evidence="4" id="KW-0675">Receptor</keyword>
<keyword evidence="2" id="KW-0391">Immunity</keyword>
<evidence type="ECO:0000256" key="6">
    <source>
        <dbReference type="ARBA" id="ARBA00043266"/>
    </source>
</evidence>
<keyword evidence="3" id="KW-1064">Adaptive immunity</keyword>
<feature type="non-terminal residue" evidence="8">
    <location>
        <position position="1"/>
    </location>
</feature>
<keyword evidence="1" id="KW-0732">Signal</keyword>
<comment type="caution">
    <text evidence="8">The sequence shown here is derived from an EMBL/GenBank/DDBJ whole genome shotgun (WGS) entry which is preliminary data.</text>
</comment>
<dbReference type="SUPFAM" id="SSF48726">
    <property type="entry name" value="Immunoglobulin"/>
    <property type="match status" value="1"/>
</dbReference>
<dbReference type="PROSITE" id="PS50835">
    <property type="entry name" value="IG_LIKE"/>
    <property type="match status" value="1"/>
</dbReference>
<dbReference type="InterPro" id="IPR036179">
    <property type="entry name" value="Ig-like_dom_sf"/>
</dbReference>
<dbReference type="Proteomes" id="UP000736164">
    <property type="component" value="Unassembled WGS sequence"/>
</dbReference>
<proteinExistence type="predicted"/>
<evidence type="ECO:0000256" key="4">
    <source>
        <dbReference type="ARBA" id="ARBA00023170"/>
    </source>
</evidence>
<name>A0A8J7TFS2_ATRSP</name>
<dbReference type="Gene3D" id="2.60.40.10">
    <property type="entry name" value="Immunoglobulins"/>
    <property type="match status" value="1"/>
</dbReference>
<keyword evidence="5" id="KW-0393">Immunoglobulin domain</keyword>
<evidence type="ECO:0000313" key="8">
    <source>
        <dbReference type="EMBL" id="MBN3321919.1"/>
    </source>
</evidence>
<dbReference type="InterPro" id="IPR007110">
    <property type="entry name" value="Ig-like_dom"/>
</dbReference>
<organism evidence="8 9">
    <name type="scientific">Atractosteus spatula</name>
    <name type="common">Alligator gar</name>
    <name type="synonym">Lepisosteus spatula</name>
    <dbReference type="NCBI Taxonomy" id="7917"/>
    <lineage>
        <taxon>Eukaryota</taxon>
        <taxon>Metazoa</taxon>
        <taxon>Chordata</taxon>
        <taxon>Craniata</taxon>
        <taxon>Vertebrata</taxon>
        <taxon>Euteleostomi</taxon>
        <taxon>Actinopterygii</taxon>
        <taxon>Neopterygii</taxon>
        <taxon>Holostei</taxon>
        <taxon>Semionotiformes</taxon>
        <taxon>Lepisosteidae</taxon>
        <taxon>Atractosteus</taxon>
    </lineage>
</organism>
<evidence type="ECO:0000256" key="1">
    <source>
        <dbReference type="ARBA" id="ARBA00022729"/>
    </source>
</evidence>
<evidence type="ECO:0000259" key="7">
    <source>
        <dbReference type="PROSITE" id="PS50835"/>
    </source>
</evidence>
<dbReference type="GO" id="GO:0042605">
    <property type="term" value="F:peptide antigen binding"/>
    <property type="evidence" value="ECO:0007669"/>
    <property type="project" value="TreeGrafter"/>
</dbReference>
<keyword evidence="6" id="KW-1279">T cell receptor</keyword>
<evidence type="ECO:0000256" key="2">
    <source>
        <dbReference type="ARBA" id="ARBA00022859"/>
    </source>
</evidence>
<dbReference type="Pfam" id="PF07686">
    <property type="entry name" value="V-set"/>
    <property type="match status" value="1"/>
</dbReference>
<dbReference type="InterPro" id="IPR013106">
    <property type="entry name" value="Ig_V-set"/>
</dbReference>
<feature type="domain" description="Ig-like" evidence="7">
    <location>
        <begin position="45"/>
        <end position="146"/>
    </location>
</feature>
<dbReference type="GO" id="GO:0002250">
    <property type="term" value="P:adaptive immune response"/>
    <property type="evidence" value="ECO:0007669"/>
    <property type="project" value="UniProtKB-KW"/>
</dbReference>
<protein>
    <submittedName>
        <fullName evidence="8">HVM06 protein</fullName>
    </submittedName>
</protein>
<evidence type="ECO:0000256" key="5">
    <source>
        <dbReference type="ARBA" id="ARBA00023319"/>
    </source>
</evidence>
<dbReference type="GO" id="GO:0042101">
    <property type="term" value="C:T cell receptor complex"/>
    <property type="evidence" value="ECO:0007669"/>
    <property type="project" value="UniProtKB-KW"/>
</dbReference>
<dbReference type="AlphaFoldDB" id="A0A8J7TFS2"/>
<evidence type="ECO:0000256" key="3">
    <source>
        <dbReference type="ARBA" id="ARBA00023130"/>
    </source>
</evidence>
<reference evidence="8" key="1">
    <citation type="journal article" date="2021" name="Cell">
        <title>Tracing the genetic footprints of vertebrate landing in non-teleost ray-finned fishes.</title>
        <authorList>
            <person name="Bi X."/>
            <person name="Wang K."/>
            <person name="Yang L."/>
            <person name="Pan H."/>
            <person name="Jiang H."/>
            <person name="Wei Q."/>
            <person name="Fang M."/>
            <person name="Yu H."/>
            <person name="Zhu C."/>
            <person name="Cai Y."/>
            <person name="He Y."/>
            <person name="Gan X."/>
            <person name="Zeng H."/>
            <person name="Yu D."/>
            <person name="Zhu Y."/>
            <person name="Jiang H."/>
            <person name="Qiu Q."/>
            <person name="Yang H."/>
            <person name="Zhang Y.E."/>
            <person name="Wang W."/>
            <person name="Zhu M."/>
            <person name="He S."/>
            <person name="Zhang G."/>
        </authorList>
    </citation>
    <scope>NUCLEOTIDE SEQUENCE</scope>
    <source>
        <strain evidence="8">Allg_001</strain>
    </source>
</reference>